<dbReference type="PROSITE" id="PS50075">
    <property type="entry name" value="CARRIER"/>
    <property type="match status" value="1"/>
</dbReference>
<proteinExistence type="predicted"/>
<organism evidence="4 5">
    <name type="scientific">Streptomyces gelaticus</name>
    <dbReference type="NCBI Taxonomy" id="285446"/>
    <lineage>
        <taxon>Bacteria</taxon>
        <taxon>Bacillati</taxon>
        <taxon>Actinomycetota</taxon>
        <taxon>Actinomycetes</taxon>
        <taxon>Kitasatosporales</taxon>
        <taxon>Streptomycetaceae</taxon>
        <taxon>Streptomyces</taxon>
    </lineage>
</organism>
<dbReference type="InterPro" id="IPR020806">
    <property type="entry name" value="PKS_PP-bd"/>
</dbReference>
<sequence length="131" mass="14776">MTSRTPWLQELFDTPPSERRTLLESLVVAEFKRELMMGEEDVLPLRVSYFELGLTSLGAVDTRQRLERELGRPLDSAFLFNHPTVGDLVDFLTTEVVPELFLAAAPGPKAPQDAEVSTKDLVNDVLKELYQ</sequence>
<evidence type="ECO:0000313" key="4">
    <source>
        <dbReference type="EMBL" id="GGV87195.1"/>
    </source>
</evidence>
<name>A0ABQ2VZX1_9ACTN</name>
<feature type="domain" description="Carrier" evidence="3">
    <location>
        <begin position="18"/>
        <end position="96"/>
    </location>
</feature>
<comment type="caution">
    <text evidence="4">The sequence shown here is derived from an EMBL/GenBank/DDBJ whole genome shotgun (WGS) entry which is preliminary data.</text>
</comment>
<dbReference type="SMART" id="SM00823">
    <property type="entry name" value="PKS_PP"/>
    <property type="match status" value="1"/>
</dbReference>
<dbReference type="InterPro" id="IPR036736">
    <property type="entry name" value="ACP-like_sf"/>
</dbReference>
<dbReference type="Pfam" id="PF00550">
    <property type="entry name" value="PP-binding"/>
    <property type="match status" value="1"/>
</dbReference>
<dbReference type="Gene3D" id="1.10.1200.10">
    <property type="entry name" value="ACP-like"/>
    <property type="match status" value="1"/>
</dbReference>
<reference evidence="5" key="1">
    <citation type="journal article" date="2019" name="Int. J. Syst. Evol. Microbiol.">
        <title>The Global Catalogue of Microorganisms (GCM) 10K type strain sequencing project: providing services to taxonomists for standard genome sequencing and annotation.</title>
        <authorList>
            <consortium name="The Broad Institute Genomics Platform"/>
            <consortium name="The Broad Institute Genome Sequencing Center for Infectious Disease"/>
            <person name="Wu L."/>
            <person name="Ma J."/>
        </authorList>
    </citation>
    <scope>NUCLEOTIDE SEQUENCE [LARGE SCALE GENOMIC DNA]</scope>
    <source>
        <strain evidence="5">JCM 4376</strain>
    </source>
</reference>
<dbReference type="Proteomes" id="UP000660675">
    <property type="component" value="Unassembled WGS sequence"/>
</dbReference>
<evidence type="ECO:0000259" key="3">
    <source>
        <dbReference type="PROSITE" id="PS50075"/>
    </source>
</evidence>
<dbReference type="EMBL" id="BMTF01000011">
    <property type="protein sequence ID" value="GGV87195.1"/>
    <property type="molecule type" value="Genomic_DNA"/>
</dbReference>
<keyword evidence="2" id="KW-0597">Phosphoprotein</keyword>
<keyword evidence="1" id="KW-0596">Phosphopantetheine</keyword>
<accession>A0ABQ2VZX1</accession>
<protein>
    <recommendedName>
        <fullName evidence="3">Carrier domain-containing protein</fullName>
    </recommendedName>
</protein>
<dbReference type="InterPro" id="IPR009081">
    <property type="entry name" value="PP-bd_ACP"/>
</dbReference>
<dbReference type="RefSeq" id="WP_189544789.1">
    <property type="nucleotide sequence ID" value="NZ_BMTF01000011.1"/>
</dbReference>
<evidence type="ECO:0000256" key="2">
    <source>
        <dbReference type="ARBA" id="ARBA00022553"/>
    </source>
</evidence>
<evidence type="ECO:0000313" key="5">
    <source>
        <dbReference type="Proteomes" id="UP000660675"/>
    </source>
</evidence>
<dbReference type="SUPFAM" id="SSF47336">
    <property type="entry name" value="ACP-like"/>
    <property type="match status" value="1"/>
</dbReference>
<evidence type="ECO:0000256" key="1">
    <source>
        <dbReference type="ARBA" id="ARBA00022450"/>
    </source>
</evidence>
<gene>
    <name evidence="4" type="ORF">GCM10015535_36420</name>
</gene>
<keyword evidence="5" id="KW-1185">Reference proteome</keyword>